<evidence type="ECO:0000313" key="9">
    <source>
        <dbReference type="Proteomes" id="UP000283087"/>
    </source>
</evidence>
<accession>A0A430KSF2</accession>
<dbReference type="NCBIfam" id="TIGR00773">
    <property type="entry name" value="NhaA"/>
    <property type="match status" value="1"/>
</dbReference>
<feature type="transmembrane region" description="Helical" evidence="7">
    <location>
        <begin position="202"/>
        <end position="222"/>
    </location>
</feature>
<name>A0A430KSF2_9GAMM</name>
<dbReference type="GO" id="GO:0005886">
    <property type="term" value="C:plasma membrane"/>
    <property type="evidence" value="ECO:0007669"/>
    <property type="project" value="UniProtKB-SubCell"/>
</dbReference>
<feature type="transmembrane region" description="Helical" evidence="7">
    <location>
        <begin position="81"/>
        <end position="99"/>
    </location>
</feature>
<keyword evidence="7" id="KW-0406">Ion transport</keyword>
<evidence type="ECO:0000256" key="6">
    <source>
        <dbReference type="ARBA" id="ARBA00023201"/>
    </source>
</evidence>
<dbReference type="HAMAP" id="MF_01844">
    <property type="entry name" value="NhaA"/>
    <property type="match status" value="1"/>
</dbReference>
<evidence type="ECO:0000256" key="5">
    <source>
        <dbReference type="ARBA" id="ARBA00023136"/>
    </source>
</evidence>
<feature type="transmembrane region" description="Helical" evidence="7">
    <location>
        <begin position="120"/>
        <end position="137"/>
    </location>
</feature>
<feature type="transmembrane region" description="Helical" evidence="7">
    <location>
        <begin position="425"/>
        <end position="448"/>
    </location>
</feature>
<dbReference type="PANTHER" id="PTHR30341">
    <property type="entry name" value="SODIUM ION/PROTON ANTIPORTER NHAA-RELATED"/>
    <property type="match status" value="1"/>
</dbReference>
<comment type="subcellular location">
    <subcellularLocation>
        <location evidence="1">Cell inner membrane</location>
        <topology evidence="1">Multi-pass membrane protein</topology>
    </subcellularLocation>
    <subcellularLocation>
        <location evidence="7">Cell membrane</location>
        <topology evidence="7">Multi-pass membrane protein</topology>
    </subcellularLocation>
</comment>
<comment type="caution">
    <text evidence="8">The sequence shown here is derived from an EMBL/GenBank/DDBJ whole genome shotgun (WGS) entry which is preliminary data.</text>
</comment>
<evidence type="ECO:0000256" key="1">
    <source>
        <dbReference type="ARBA" id="ARBA00004429"/>
    </source>
</evidence>
<keyword evidence="3 7" id="KW-0812">Transmembrane</keyword>
<feature type="transmembrane region" description="Helical" evidence="7">
    <location>
        <begin position="326"/>
        <end position="345"/>
    </location>
</feature>
<dbReference type="InterPro" id="IPR004670">
    <property type="entry name" value="NhaA"/>
</dbReference>
<dbReference type="EMBL" id="RQXW01000005">
    <property type="protein sequence ID" value="RTE66442.1"/>
    <property type="molecule type" value="Genomic_DNA"/>
</dbReference>
<comment type="function">
    <text evidence="7">Na(+)/H(+) antiporter that extrudes sodium in exchange for external protons.</text>
</comment>
<dbReference type="PANTHER" id="PTHR30341:SF0">
    <property type="entry name" value="NA(+)_H(+) ANTIPORTER NHAA"/>
    <property type="match status" value="1"/>
</dbReference>
<feature type="transmembrane region" description="Helical" evidence="7">
    <location>
        <begin position="149"/>
        <end position="166"/>
    </location>
</feature>
<keyword evidence="7" id="KW-0813">Transport</keyword>
<evidence type="ECO:0000256" key="4">
    <source>
        <dbReference type="ARBA" id="ARBA00022989"/>
    </source>
</evidence>
<evidence type="ECO:0000256" key="7">
    <source>
        <dbReference type="HAMAP-Rule" id="MF_01844"/>
    </source>
</evidence>
<keyword evidence="7" id="KW-0050">Antiport</keyword>
<dbReference type="Gene3D" id="1.20.1530.10">
    <property type="entry name" value="Na+/H+ antiporter like domain"/>
    <property type="match status" value="1"/>
</dbReference>
<dbReference type="AlphaFoldDB" id="A0A430KSF2"/>
<sequence>MRRKSKAAGKVYTAPWEKAFATILTPLEEFIHRQTTSGILLMLFAVVALIIANTQLNESYHHILQTHFVIGFEGFQLSKTLHHWINDGLMALFFLVVGLELKRELLVGELANVKQASLPIIAAVGGMLMPALIYAAINPEGHTLDGWGIPMATDIAFALGALALLGNRIPQNLLMFLVALAIVDDLGAVVVIAVFYTETINLSALLTAGFTILILIGLNLGGVRRIMPYSLIGVILWIAMLKSGVHATLAGVLLAFTIPMKPKYDPKRFLTLVNESAAHIKSIFGQNDNIILNDALRSRVRALGQGVYKVQAPAQVLEHKLHLPSAYLIIPIFALANAGVPINWAEFGEVISHPVTVGIGAGLIFGKLIGIAGFTWLAVKFGVSSLPKGLNFNHIIGVAFMGGIGFTMSIFIAELGFAQYPSDLLMAKTGILFASLISGLIGFAWLYFKTIKPAKTEDTEQH</sequence>
<protein>
    <recommendedName>
        <fullName evidence="7">Na(+)/H(+) antiporter NhaA</fullName>
    </recommendedName>
    <alternativeName>
        <fullName evidence="7">Sodium/proton antiporter NhaA</fullName>
    </alternativeName>
</protein>
<keyword evidence="7" id="KW-0915">Sodium</keyword>
<organism evidence="8 9">
    <name type="scientific">Amphritea opalescens</name>
    <dbReference type="NCBI Taxonomy" id="2490544"/>
    <lineage>
        <taxon>Bacteria</taxon>
        <taxon>Pseudomonadati</taxon>
        <taxon>Pseudomonadota</taxon>
        <taxon>Gammaproteobacteria</taxon>
        <taxon>Oceanospirillales</taxon>
        <taxon>Oceanospirillaceae</taxon>
        <taxon>Amphritea</taxon>
    </lineage>
</organism>
<evidence type="ECO:0000256" key="3">
    <source>
        <dbReference type="ARBA" id="ARBA00022692"/>
    </source>
</evidence>
<keyword evidence="4 7" id="KW-1133">Transmembrane helix</keyword>
<dbReference type="Pfam" id="PF06965">
    <property type="entry name" value="Na_H_antiport_1"/>
    <property type="match status" value="1"/>
</dbReference>
<gene>
    <name evidence="7 8" type="primary">nhaA</name>
    <name evidence="8" type="ORF">EH243_07555</name>
</gene>
<dbReference type="OrthoDB" id="9808135at2"/>
<keyword evidence="5 7" id="KW-0472">Membrane</keyword>
<feature type="transmembrane region" description="Helical" evidence="7">
    <location>
        <begin position="391"/>
        <end position="413"/>
    </location>
</feature>
<dbReference type="GO" id="GO:0006885">
    <property type="term" value="P:regulation of pH"/>
    <property type="evidence" value="ECO:0007669"/>
    <property type="project" value="UniProtKB-UniRule"/>
</dbReference>
<keyword evidence="2 7" id="KW-1003">Cell membrane</keyword>
<keyword evidence="9" id="KW-1185">Reference proteome</keyword>
<feature type="transmembrane region" description="Helical" evidence="7">
    <location>
        <begin position="38"/>
        <end position="56"/>
    </location>
</feature>
<keyword evidence="6 7" id="KW-0739">Sodium transport</keyword>
<feature type="transmembrane region" description="Helical" evidence="7">
    <location>
        <begin position="173"/>
        <end position="196"/>
    </location>
</feature>
<dbReference type="InterPro" id="IPR023171">
    <property type="entry name" value="Na/H_antiporter_dom_sf"/>
</dbReference>
<evidence type="ECO:0000313" key="8">
    <source>
        <dbReference type="EMBL" id="RTE66442.1"/>
    </source>
</evidence>
<comment type="similarity">
    <text evidence="7">Belongs to the NhaA Na(+)/H(+) (TC 2.A.33) antiporter family.</text>
</comment>
<reference evidence="8 9" key="1">
    <citation type="submission" date="2018-11" db="EMBL/GenBank/DDBJ databases">
        <title>The draft genome sequence of Amphritea opalescens ANRC-JH13T.</title>
        <authorList>
            <person name="Fang Z."/>
            <person name="Zhang Y."/>
            <person name="Han X."/>
        </authorList>
    </citation>
    <scope>NUCLEOTIDE SEQUENCE [LARGE SCALE GENOMIC DNA]</scope>
    <source>
        <strain evidence="8 9">ANRC-JH13</strain>
    </source>
</reference>
<dbReference type="GO" id="GO:0015385">
    <property type="term" value="F:sodium:proton antiporter activity"/>
    <property type="evidence" value="ECO:0007669"/>
    <property type="project" value="UniProtKB-UniRule"/>
</dbReference>
<dbReference type="Proteomes" id="UP000283087">
    <property type="component" value="Unassembled WGS sequence"/>
</dbReference>
<proteinExistence type="inferred from homology"/>
<feature type="transmembrane region" description="Helical" evidence="7">
    <location>
        <begin position="357"/>
        <end position="379"/>
    </location>
</feature>
<dbReference type="RefSeq" id="WP_126158041.1">
    <property type="nucleotide sequence ID" value="NZ_RQXW01000005.1"/>
</dbReference>
<comment type="catalytic activity">
    <reaction evidence="7">
        <text>Na(+)(in) + 2 H(+)(out) = Na(+)(out) + 2 H(+)(in)</text>
        <dbReference type="Rhea" id="RHEA:29251"/>
        <dbReference type="ChEBI" id="CHEBI:15378"/>
        <dbReference type="ChEBI" id="CHEBI:29101"/>
    </reaction>
</comment>
<evidence type="ECO:0000256" key="2">
    <source>
        <dbReference type="ARBA" id="ARBA00022475"/>
    </source>
</evidence>
<feature type="transmembrane region" description="Helical" evidence="7">
    <location>
        <begin position="234"/>
        <end position="258"/>
    </location>
</feature>